<gene>
    <name evidence="1" type="ORF">SPACI_008880</name>
</gene>
<sequence>MQDREIKSECHWDNGTYIIKILQTDAVNLSGNDENPFEIRKYGITAIFDDELVLKDITVDYLQGSKKELCAPVKETIKQLIGAQVGKGFGKKVKELSGDKFCMHFEVLLPQIASLAFRAKFFRMAHTDGRDSFSKAYGKVFNGKCLGHSIKEIVT</sequence>
<evidence type="ECO:0000313" key="1">
    <source>
        <dbReference type="EMBL" id="XFO70888.1"/>
    </source>
</evidence>
<protein>
    <recommendedName>
        <fullName evidence="3">DUF2889 domain-containing protein</fullName>
    </recommendedName>
</protein>
<name>A0ABZ3IYF3_SPOA4</name>
<dbReference type="EMBL" id="CP155571">
    <property type="protein sequence ID" value="XFO70888.1"/>
    <property type="molecule type" value="Genomic_DNA"/>
</dbReference>
<reference evidence="1" key="1">
    <citation type="submission" date="2024-05" db="EMBL/GenBank/DDBJ databases">
        <title>Isolation and characterization of Sporomusa carbonis sp. nov., a carboxydotrophic hydrogenogen in the genus of Sporomusa isolated from a charcoal burning pile.</title>
        <authorList>
            <person name="Boeer T."/>
            <person name="Rosenbaum F."/>
            <person name="Eysell L."/>
            <person name="Mueller V."/>
            <person name="Daniel R."/>
            <person name="Poehlein A."/>
        </authorList>
    </citation>
    <scope>NUCLEOTIDE SEQUENCE [LARGE SCALE GENOMIC DNA]</scope>
    <source>
        <strain evidence="1">DSM 3132</strain>
    </source>
</reference>
<evidence type="ECO:0008006" key="3">
    <source>
        <dbReference type="Google" id="ProtNLM"/>
    </source>
</evidence>
<dbReference type="Pfam" id="PF11136">
    <property type="entry name" value="DUF2889"/>
    <property type="match status" value="1"/>
</dbReference>
<accession>A0ABZ3IYF3</accession>
<dbReference type="InterPro" id="IPR021312">
    <property type="entry name" value="DUF2889"/>
</dbReference>
<dbReference type="Proteomes" id="UP000216052">
    <property type="component" value="Chromosome"/>
</dbReference>
<keyword evidence="2" id="KW-1185">Reference proteome</keyword>
<proteinExistence type="predicted"/>
<evidence type="ECO:0000313" key="2">
    <source>
        <dbReference type="Proteomes" id="UP000216052"/>
    </source>
</evidence>
<organism evidence="1 2">
    <name type="scientific">Sporomusa acidovorans (strain ATCC 49682 / DSM 3132 / Mol)</name>
    <dbReference type="NCBI Taxonomy" id="1123286"/>
    <lineage>
        <taxon>Bacteria</taxon>
        <taxon>Bacillati</taxon>
        <taxon>Bacillota</taxon>
        <taxon>Negativicutes</taxon>
        <taxon>Selenomonadales</taxon>
        <taxon>Sporomusaceae</taxon>
        <taxon>Sporomusa</taxon>
    </lineage>
</organism>